<evidence type="ECO:0000256" key="5">
    <source>
        <dbReference type="ARBA" id="ARBA00022679"/>
    </source>
</evidence>
<dbReference type="Pfam" id="PF02548">
    <property type="entry name" value="Pantoate_transf"/>
    <property type="match status" value="1"/>
</dbReference>
<dbReference type="InterPro" id="IPR015813">
    <property type="entry name" value="Pyrv/PenolPyrv_kinase-like_dom"/>
</dbReference>
<dbReference type="UniPathway" id="UPA00028">
    <property type="reaction ID" value="UER00003"/>
</dbReference>
<dbReference type="PANTHER" id="PTHR20881">
    <property type="entry name" value="3-METHYL-2-OXOBUTANOATE HYDROXYMETHYLTRANSFERASE"/>
    <property type="match status" value="1"/>
</dbReference>
<reference evidence="12 13" key="1">
    <citation type="journal article" date="2011" name="Genome Biol. Evol.">
        <title>Reductive evolution of bacterial genome in insect gut environment.</title>
        <authorList>
            <person name="Nikoh N."/>
            <person name="Hosokawa T."/>
            <person name="Ohshima K."/>
            <person name="Hattori M."/>
            <person name="Fukatsu T."/>
        </authorList>
    </citation>
    <scope>NUCLEOTIDE SEQUENCE [LARGE SCALE GENOMIC DNA]</scope>
    <source>
        <strain evidence="12 13">Mpkobe</strain>
    </source>
</reference>
<dbReference type="GO" id="GO:0015940">
    <property type="term" value="P:pantothenate biosynthetic process"/>
    <property type="evidence" value="ECO:0007669"/>
    <property type="project" value="UniProtKB-UniRule"/>
</dbReference>
<evidence type="ECO:0000313" key="13">
    <source>
        <dbReference type="Proteomes" id="UP000061704"/>
    </source>
</evidence>
<feature type="binding site" evidence="8 10">
    <location>
        <begin position="44"/>
        <end position="45"/>
    </location>
    <ligand>
        <name>3-methyl-2-oxobutanoate</name>
        <dbReference type="ChEBI" id="CHEBI:11851"/>
    </ligand>
</feature>
<dbReference type="STRING" id="476281.ICMP_212"/>
<protein>
    <recommendedName>
        <fullName evidence="8">3-methyl-2-oxobutanoate hydroxymethyltransferase</fullName>
        <ecNumber evidence="8">2.1.2.11</ecNumber>
    </recommendedName>
    <alternativeName>
        <fullName evidence="8">Ketopantoate hydroxymethyltransferase</fullName>
        <shortName evidence="8">KPHMT</shortName>
    </alternativeName>
</protein>
<comment type="function">
    <text evidence="7 8">Catalyzes the reversible reaction in which hydroxymethyl group from 5,10-methylenetetrahydrofolate is transferred onto alpha-ketoisovalerate to form ketopantoate.</text>
</comment>
<dbReference type="InterPro" id="IPR003700">
    <property type="entry name" value="Pantoate_hydroxy_MeTrfase"/>
</dbReference>
<keyword evidence="12" id="KW-0489">Methyltransferase</keyword>
<keyword evidence="8" id="KW-0963">Cytoplasm</keyword>
<organism evidence="12 13">
    <name type="scientific">Candidatus Ishikawaella capsulata Mpkobe</name>
    <dbReference type="NCBI Taxonomy" id="476281"/>
    <lineage>
        <taxon>Bacteria</taxon>
        <taxon>Pseudomonadati</taxon>
        <taxon>Pseudomonadota</taxon>
        <taxon>Gammaproteobacteria</taxon>
        <taxon>Enterobacterales</taxon>
        <taxon>Enterobacteriaceae</taxon>
        <taxon>Candidatus Ishikawella</taxon>
    </lineage>
</organism>
<evidence type="ECO:0000256" key="10">
    <source>
        <dbReference type="PIRSR" id="PIRSR000388-2"/>
    </source>
</evidence>
<dbReference type="SUPFAM" id="SSF51621">
    <property type="entry name" value="Phosphoenolpyruvate/pyruvate domain"/>
    <property type="match status" value="1"/>
</dbReference>
<dbReference type="PIRSF" id="PIRSF000388">
    <property type="entry name" value="Pantoate_hydroxy_MeTrfase"/>
    <property type="match status" value="1"/>
</dbReference>
<evidence type="ECO:0000256" key="1">
    <source>
        <dbReference type="ARBA" id="ARBA00005033"/>
    </source>
</evidence>
<dbReference type="EMBL" id="AP010872">
    <property type="protein sequence ID" value="BAH83072.1"/>
    <property type="molecule type" value="Genomic_DNA"/>
</dbReference>
<gene>
    <name evidence="8 12" type="primary">panB</name>
    <name evidence="12" type="ORF">ICMP_212</name>
</gene>
<evidence type="ECO:0000313" key="12">
    <source>
        <dbReference type="EMBL" id="BAH83072.1"/>
    </source>
</evidence>
<dbReference type="HOGENOM" id="CLU_036645_1_0_6"/>
<accession>C5WCL6</accession>
<name>C5WCL6_9ENTR</name>
<dbReference type="FunFam" id="3.20.20.60:FF:000003">
    <property type="entry name" value="3-methyl-2-oxobutanoate hydroxymethyltransferase"/>
    <property type="match status" value="1"/>
</dbReference>
<comment type="subcellular location">
    <subcellularLocation>
        <location evidence="8">Cytoplasm</location>
    </subcellularLocation>
</comment>
<dbReference type="NCBIfam" id="TIGR00222">
    <property type="entry name" value="panB"/>
    <property type="match status" value="1"/>
</dbReference>
<keyword evidence="13" id="KW-1185">Reference proteome</keyword>
<evidence type="ECO:0000256" key="4">
    <source>
        <dbReference type="ARBA" id="ARBA00022655"/>
    </source>
</evidence>
<sequence length="263" mass="28939">MQTTILDLFQWKASNHKFAALTAYDFSFARLFYNEGIQVLLVGDSLGMTLQGYESTLFVRIKDIAYHTSAVRRGAPKALLLADLPFMSYSTPLKAFKNAEIVMRAGANLVKLEGGEWLCHTIKMLTERSVPVCGHLGLTPQSINILGKYKVQGRNKDSAEKLISDAIALESAGAKLIVLECVPFNLAKIITTTLTIPVIGIGCGNVTDGQILVMHDLLGITGNLIPRFAKNFLKNSNDIRSAIRCYIDEVQSGKYPSLEHTFQ</sequence>
<dbReference type="CDD" id="cd06557">
    <property type="entry name" value="KPHMT-like"/>
    <property type="match status" value="1"/>
</dbReference>
<comment type="cofactor">
    <cofactor evidence="8 11">
        <name>Mg(2+)</name>
        <dbReference type="ChEBI" id="CHEBI:18420"/>
    </cofactor>
    <text evidence="8 11">Binds 1 Mg(2+) ion per subunit.</text>
</comment>
<keyword evidence="4 8" id="KW-0566">Pantothenate biosynthesis</keyword>
<dbReference type="InterPro" id="IPR040442">
    <property type="entry name" value="Pyrv_kinase-like_dom_sf"/>
</dbReference>
<comment type="catalytic activity">
    <reaction evidence="8">
        <text>(6R)-5,10-methylene-5,6,7,8-tetrahydrofolate + 3-methyl-2-oxobutanoate + H2O = 2-dehydropantoate + (6S)-5,6,7,8-tetrahydrofolate</text>
        <dbReference type="Rhea" id="RHEA:11824"/>
        <dbReference type="ChEBI" id="CHEBI:11561"/>
        <dbReference type="ChEBI" id="CHEBI:11851"/>
        <dbReference type="ChEBI" id="CHEBI:15377"/>
        <dbReference type="ChEBI" id="CHEBI:15636"/>
        <dbReference type="ChEBI" id="CHEBI:57453"/>
        <dbReference type="EC" id="2.1.2.11"/>
    </reaction>
</comment>
<evidence type="ECO:0000256" key="2">
    <source>
        <dbReference type="ARBA" id="ARBA00008676"/>
    </source>
</evidence>
<keyword evidence="8 11" id="KW-0460">Magnesium</keyword>
<feature type="binding site" evidence="8 10">
    <location>
        <position position="111"/>
    </location>
    <ligand>
        <name>3-methyl-2-oxobutanoate</name>
        <dbReference type="ChEBI" id="CHEBI:11851"/>
    </ligand>
</feature>
<comment type="pathway">
    <text evidence="1 8">Cofactor biosynthesis; (R)-pantothenate biosynthesis; (R)-pantoate from 3-methyl-2-oxobutanoate: step 1/2.</text>
</comment>
<feature type="binding site" evidence="8 10">
    <location>
        <position position="83"/>
    </location>
    <ligand>
        <name>3-methyl-2-oxobutanoate</name>
        <dbReference type="ChEBI" id="CHEBI:11851"/>
    </ligand>
</feature>
<dbReference type="HAMAP" id="MF_00156">
    <property type="entry name" value="PanB"/>
    <property type="match status" value="1"/>
</dbReference>
<dbReference type="KEGG" id="icp:ICMP_212"/>
<dbReference type="GO" id="GO:0003864">
    <property type="term" value="F:3-methyl-2-oxobutanoate hydroxymethyltransferase activity"/>
    <property type="evidence" value="ECO:0007669"/>
    <property type="project" value="UniProtKB-UniRule"/>
</dbReference>
<evidence type="ECO:0000256" key="7">
    <source>
        <dbReference type="ARBA" id="ARBA00056497"/>
    </source>
</evidence>
<evidence type="ECO:0000256" key="11">
    <source>
        <dbReference type="PIRSR" id="PIRSR000388-3"/>
    </source>
</evidence>
<dbReference type="AlphaFoldDB" id="C5WCL6"/>
<evidence type="ECO:0000256" key="8">
    <source>
        <dbReference type="HAMAP-Rule" id="MF_00156"/>
    </source>
</evidence>
<dbReference type="Gene3D" id="3.20.20.60">
    <property type="entry name" value="Phosphoenolpyruvate-binding domains"/>
    <property type="match status" value="1"/>
</dbReference>
<evidence type="ECO:0000256" key="9">
    <source>
        <dbReference type="PIRSR" id="PIRSR000388-1"/>
    </source>
</evidence>
<feature type="binding site" evidence="8 11">
    <location>
        <position position="113"/>
    </location>
    <ligand>
        <name>Mg(2+)</name>
        <dbReference type="ChEBI" id="CHEBI:18420"/>
    </ligand>
</feature>
<feature type="active site" description="Proton acceptor" evidence="8 9">
    <location>
        <position position="180"/>
    </location>
</feature>
<dbReference type="PANTHER" id="PTHR20881:SF0">
    <property type="entry name" value="3-METHYL-2-OXOBUTANOATE HYDROXYMETHYLTRANSFERASE"/>
    <property type="match status" value="1"/>
</dbReference>
<comment type="subunit">
    <text evidence="3 8">Homodecamer; pentamer of dimers.</text>
</comment>
<proteinExistence type="inferred from homology"/>
<dbReference type="EC" id="2.1.2.11" evidence="8"/>
<dbReference type="GO" id="GO:0000287">
    <property type="term" value="F:magnesium ion binding"/>
    <property type="evidence" value="ECO:0007669"/>
    <property type="project" value="TreeGrafter"/>
</dbReference>
<feature type="binding site" evidence="8 11">
    <location>
        <position position="44"/>
    </location>
    <ligand>
        <name>Mg(2+)</name>
        <dbReference type="ChEBI" id="CHEBI:18420"/>
    </ligand>
</feature>
<keyword evidence="5 8" id="KW-0808">Transferase</keyword>
<keyword evidence="6 8" id="KW-0479">Metal-binding</keyword>
<dbReference type="NCBIfam" id="NF001452">
    <property type="entry name" value="PRK00311.1"/>
    <property type="match status" value="1"/>
</dbReference>
<dbReference type="GO" id="GO:0005737">
    <property type="term" value="C:cytoplasm"/>
    <property type="evidence" value="ECO:0007669"/>
    <property type="project" value="UniProtKB-SubCell"/>
</dbReference>
<dbReference type="Proteomes" id="UP000061704">
    <property type="component" value="Chromosome"/>
</dbReference>
<dbReference type="GO" id="GO:0008168">
    <property type="term" value="F:methyltransferase activity"/>
    <property type="evidence" value="ECO:0007669"/>
    <property type="project" value="UniProtKB-KW"/>
</dbReference>
<evidence type="ECO:0000256" key="3">
    <source>
        <dbReference type="ARBA" id="ARBA00011424"/>
    </source>
</evidence>
<dbReference type="GO" id="GO:0032259">
    <property type="term" value="P:methylation"/>
    <property type="evidence" value="ECO:0007669"/>
    <property type="project" value="UniProtKB-KW"/>
</dbReference>
<feature type="binding site" evidence="8 11">
    <location>
        <position position="83"/>
    </location>
    <ligand>
        <name>Mg(2+)</name>
        <dbReference type="ChEBI" id="CHEBI:18420"/>
    </ligand>
</feature>
<evidence type="ECO:0000256" key="6">
    <source>
        <dbReference type="ARBA" id="ARBA00022723"/>
    </source>
</evidence>
<comment type="similarity">
    <text evidence="2 8">Belongs to the PanB family.</text>
</comment>